<dbReference type="EMBL" id="LHXN01000068">
    <property type="protein sequence ID" value="KXA92219.1"/>
    <property type="molecule type" value="Genomic_DNA"/>
</dbReference>
<sequence>MTLIVEGDNLRDYYEGLTELGYGKHDSLVLASREVLENNGFEVKREVQVPVGVPDGQQRKYIGNKICEDYPESGKEKLSLHYFNSKWEGSEVRVDVCAWKEDKNIVGVEVSVGHDLKKDVRNLRKIPFRKKIILTEDIQGEIEGGDSGTLEGGPSRKIKIVDVDGFEKRLNLKRSDGVYSLEFETLEADDWPDDWFVWIVFIVKR</sequence>
<gene>
    <name evidence="1" type="ORF">AKJ64_03695</name>
</gene>
<dbReference type="Proteomes" id="UP000070373">
    <property type="component" value="Unassembled WGS sequence"/>
</dbReference>
<keyword evidence="2" id="KW-1185">Reference proteome</keyword>
<comment type="caution">
    <text evidence="1">The sequence shown here is derived from an EMBL/GenBank/DDBJ whole genome shotgun (WGS) entry which is preliminary data.</text>
</comment>
<accession>A0A133UDF3</accession>
<proteinExistence type="predicted"/>
<reference evidence="1 2" key="1">
    <citation type="journal article" date="2016" name="Sci. Rep.">
        <title>Metabolic traits of an uncultured archaeal lineage -MSBL1- from brine pools of the Red Sea.</title>
        <authorList>
            <person name="Mwirichia R."/>
            <person name="Alam I."/>
            <person name="Rashid M."/>
            <person name="Vinu M."/>
            <person name="Ba-Alawi W."/>
            <person name="Anthony Kamau A."/>
            <person name="Kamanda Ngugi D."/>
            <person name="Goker M."/>
            <person name="Klenk H.P."/>
            <person name="Bajic V."/>
            <person name="Stingl U."/>
        </authorList>
    </citation>
    <scope>NUCLEOTIDE SEQUENCE [LARGE SCALE GENOMIC DNA]</scope>
    <source>
        <strain evidence="1">SCGC-AAA259E17</strain>
    </source>
</reference>
<evidence type="ECO:0000313" key="2">
    <source>
        <dbReference type="Proteomes" id="UP000070373"/>
    </source>
</evidence>
<organism evidence="1 2">
    <name type="scientific">candidate division MSBL1 archaeon SCGC-AAA259E17</name>
    <dbReference type="NCBI Taxonomy" id="1698263"/>
    <lineage>
        <taxon>Archaea</taxon>
        <taxon>Methanobacteriati</taxon>
        <taxon>Methanobacteriota</taxon>
        <taxon>candidate division MSBL1</taxon>
    </lineage>
</organism>
<name>A0A133UDF3_9EURY</name>
<evidence type="ECO:0000313" key="1">
    <source>
        <dbReference type="EMBL" id="KXA92219.1"/>
    </source>
</evidence>
<protein>
    <submittedName>
        <fullName evidence="1">Uncharacterized protein</fullName>
    </submittedName>
</protein>
<dbReference type="AlphaFoldDB" id="A0A133UDF3"/>